<dbReference type="Proteomes" id="UP000065641">
    <property type="component" value="Chromosome"/>
</dbReference>
<dbReference type="Pfam" id="PF16371">
    <property type="entry name" value="MetallophosN"/>
    <property type="match status" value="1"/>
</dbReference>
<dbReference type="InterPro" id="IPR032285">
    <property type="entry name" value="Metallophos_N"/>
</dbReference>
<evidence type="ECO:0000256" key="1">
    <source>
        <dbReference type="SAM" id="SignalP"/>
    </source>
</evidence>
<dbReference type="InterPro" id="IPR013783">
    <property type="entry name" value="Ig-like_fold"/>
</dbReference>
<dbReference type="AlphaFoldDB" id="A0A0S2KAG0"/>
<dbReference type="EMBL" id="CP013189">
    <property type="protein sequence ID" value="ALO45070.1"/>
    <property type="molecule type" value="Genomic_DNA"/>
</dbReference>
<proteinExistence type="predicted"/>
<accession>A0A0S2KAG0</accession>
<dbReference type="PANTHER" id="PTHR43143">
    <property type="entry name" value="METALLOPHOSPHOESTERASE, CALCINEURIN SUPERFAMILY"/>
    <property type="match status" value="1"/>
</dbReference>
<sequence precursor="true">MKHSHRSISNHTLSCYTTGLLLLTVWLASTSALAHDDHTHYVHYGCGTSNPHHETARGTVFVDNNGNGILDAGETGVARVSVSNGCEVVLTDDQGRYEIDLAPASILFISQPVGYRVPVDDTNVPRFFYLHYPEGTPTQTANGSIEWRWDVIEPTGPMPSRINFALLPAPDVGIQFDAHAFADTQARTELDQDKLREDLINPLIGNPYDVEFGITVGDVVFDNLALYERHKAMMALMDIPQWYLPGNHDVNFESPDAHLANETYKRHFGPVYYSFNVGNVHFVALNNVEYAGADQRDYRGYISEDQLYWLQRNLANVDRNKLIVIATHIPLISEAVDENGTYTSGPSTVNFDQLIQLLLPFEHVYGIAGHDTSNSWKVEINHTHNWTGQPWIAHTLAEVRGNGWHTGPEDLRGVNDAMMQDGNPNGFYVLRFNDVNVVPEFIPFPFGPDAGQRLRVMLDPPLQAVEGDSINRGTLQTDTKVVVNLFDGGARDEVRLSLNGGPATSMRYTVRTDPYVERAHQQQLDTPEALGRPHLSAHIWELELPASLAPGIHRVTITTRDEFGQEHKANFSFEVLPH</sequence>
<dbReference type="RefSeq" id="WP_058020576.1">
    <property type="nucleotide sequence ID" value="NZ_CP013189.1"/>
</dbReference>
<dbReference type="Gene3D" id="2.60.40.10">
    <property type="entry name" value="Immunoglobulins"/>
    <property type="match status" value="1"/>
</dbReference>
<dbReference type="SUPFAM" id="SSF117074">
    <property type="entry name" value="Hypothetical protein PA1324"/>
    <property type="match status" value="1"/>
</dbReference>
<dbReference type="Pfam" id="PF16370">
    <property type="entry name" value="MetallophosC"/>
    <property type="match status" value="1"/>
</dbReference>
<reference evidence="4 5" key="1">
    <citation type="submission" date="2015-11" db="EMBL/GenBank/DDBJ databases">
        <authorList>
            <person name="Zhang Y."/>
            <person name="Guo Z."/>
        </authorList>
    </citation>
    <scope>NUCLEOTIDE SEQUENCE [LARGE SCALE GENOMIC DNA]</scope>
    <source>
        <strain evidence="4 5">KCTC 32221</strain>
    </source>
</reference>
<feature type="domain" description="Calcineurin-like phosphoesterase C-terminal" evidence="2">
    <location>
        <begin position="403"/>
        <end position="566"/>
    </location>
</feature>
<evidence type="ECO:0008006" key="6">
    <source>
        <dbReference type="Google" id="ProtNLM"/>
    </source>
</evidence>
<name>A0A0S2KAG0_9GAMM</name>
<protein>
    <recommendedName>
        <fullName evidence="6">Metallophosphoesterase</fullName>
    </recommendedName>
</protein>
<evidence type="ECO:0000259" key="3">
    <source>
        <dbReference type="Pfam" id="PF16371"/>
    </source>
</evidence>
<evidence type="ECO:0000313" key="4">
    <source>
        <dbReference type="EMBL" id="ALO45070.1"/>
    </source>
</evidence>
<keyword evidence="1" id="KW-0732">Signal</keyword>
<gene>
    <name evidence="4" type="ORF">PS2015_381</name>
</gene>
<dbReference type="InterPro" id="IPR051918">
    <property type="entry name" value="STPP_CPPED1"/>
</dbReference>
<evidence type="ECO:0000259" key="2">
    <source>
        <dbReference type="Pfam" id="PF16370"/>
    </source>
</evidence>
<dbReference type="KEGG" id="pspi:PS2015_381"/>
<feature type="domain" description="Calcineurin-like phosphoesterase N-terminal" evidence="3">
    <location>
        <begin position="70"/>
        <end position="132"/>
    </location>
</feature>
<evidence type="ECO:0000313" key="5">
    <source>
        <dbReference type="Proteomes" id="UP000065641"/>
    </source>
</evidence>
<keyword evidence="5" id="KW-1185">Reference proteome</keyword>
<organism evidence="4 5">
    <name type="scientific">Pseudohongiella spirulinae</name>
    <dbReference type="NCBI Taxonomy" id="1249552"/>
    <lineage>
        <taxon>Bacteria</taxon>
        <taxon>Pseudomonadati</taxon>
        <taxon>Pseudomonadota</taxon>
        <taxon>Gammaproteobacteria</taxon>
        <taxon>Pseudomonadales</taxon>
        <taxon>Pseudohongiellaceae</taxon>
        <taxon>Pseudohongiella</taxon>
    </lineage>
</organism>
<dbReference type="SUPFAM" id="SSF56300">
    <property type="entry name" value="Metallo-dependent phosphatases"/>
    <property type="match status" value="1"/>
</dbReference>
<dbReference type="InterPro" id="IPR032288">
    <property type="entry name" value="Metallophos_C"/>
</dbReference>
<dbReference type="Gene3D" id="3.60.21.10">
    <property type="match status" value="1"/>
</dbReference>
<dbReference type="STRING" id="1249552.PS2015_381"/>
<dbReference type="PANTHER" id="PTHR43143:SF6">
    <property type="entry name" value="BLL3016 PROTEIN"/>
    <property type="match status" value="1"/>
</dbReference>
<dbReference type="InterPro" id="IPR029052">
    <property type="entry name" value="Metallo-depent_PP-like"/>
</dbReference>
<feature type="chain" id="PRO_5006601371" description="Metallophosphoesterase" evidence="1">
    <location>
        <begin position="35"/>
        <end position="578"/>
    </location>
</feature>
<feature type="signal peptide" evidence="1">
    <location>
        <begin position="1"/>
        <end position="34"/>
    </location>
</feature>